<name>A0A2T1A655_9ACTN</name>
<dbReference type="AlphaFoldDB" id="A0A2T1A655"/>
<organism evidence="2 3">
    <name type="scientific">Antricoccus suffuscus</name>
    <dbReference type="NCBI Taxonomy" id="1629062"/>
    <lineage>
        <taxon>Bacteria</taxon>
        <taxon>Bacillati</taxon>
        <taxon>Actinomycetota</taxon>
        <taxon>Actinomycetes</taxon>
        <taxon>Geodermatophilales</taxon>
        <taxon>Antricoccaceae</taxon>
        <taxon>Antricoccus</taxon>
    </lineage>
</organism>
<sequence length="61" mass="6955">MATRRTSPQQQTTTRTRKERVAVTAMTILSHDQRTRNRAQHAAQYRDQVAQNATHTDGGTF</sequence>
<comment type="caution">
    <text evidence="2">The sequence shown here is derived from an EMBL/GenBank/DDBJ whole genome shotgun (WGS) entry which is preliminary data.</text>
</comment>
<feature type="region of interest" description="Disordered" evidence="1">
    <location>
        <begin position="32"/>
        <end position="61"/>
    </location>
</feature>
<feature type="compositionally biased region" description="Polar residues" evidence="1">
    <location>
        <begin position="49"/>
        <end position="61"/>
    </location>
</feature>
<evidence type="ECO:0000313" key="3">
    <source>
        <dbReference type="Proteomes" id="UP000237752"/>
    </source>
</evidence>
<gene>
    <name evidence="2" type="ORF">CLV47_10181</name>
</gene>
<evidence type="ECO:0000313" key="2">
    <source>
        <dbReference type="EMBL" id="PRZ43957.1"/>
    </source>
</evidence>
<protein>
    <submittedName>
        <fullName evidence="2">Uncharacterized protein</fullName>
    </submittedName>
</protein>
<evidence type="ECO:0000256" key="1">
    <source>
        <dbReference type="SAM" id="MobiDB-lite"/>
    </source>
</evidence>
<proteinExistence type="predicted"/>
<dbReference type="RefSeq" id="WP_106347024.1">
    <property type="nucleotide sequence ID" value="NZ_PVUE01000001.1"/>
</dbReference>
<dbReference type="Proteomes" id="UP000237752">
    <property type="component" value="Unassembled WGS sequence"/>
</dbReference>
<accession>A0A2T1A655</accession>
<keyword evidence="3" id="KW-1185">Reference proteome</keyword>
<reference evidence="2 3" key="1">
    <citation type="submission" date="2018-03" db="EMBL/GenBank/DDBJ databases">
        <title>Genomic Encyclopedia of Archaeal and Bacterial Type Strains, Phase II (KMG-II): from individual species to whole genera.</title>
        <authorList>
            <person name="Goeker M."/>
        </authorList>
    </citation>
    <scope>NUCLEOTIDE SEQUENCE [LARGE SCALE GENOMIC DNA]</scope>
    <source>
        <strain evidence="2 3">DSM 100065</strain>
    </source>
</reference>
<dbReference type="EMBL" id="PVUE01000001">
    <property type="protein sequence ID" value="PRZ43957.1"/>
    <property type="molecule type" value="Genomic_DNA"/>
</dbReference>